<dbReference type="SMART" id="SM00204">
    <property type="entry name" value="TGFB"/>
    <property type="match status" value="1"/>
</dbReference>
<dbReference type="SUPFAM" id="SSF57501">
    <property type="entry name" value="Cystine-knot cytokines"/>
    <property type="match status" value="1"/>
</dbReference>
<feature type="chain" id="PRO_5035845787" evidence="7">
    <location>
        <begin position="22"/>
        <end position="364"/>
    </location>
</feature>
<evidence type="ECO:0000256" key="2">
    <source>
        <dbReference type="ARBA" id="ARBA00006656"/>
    </source>
</evidence>
<keyword evidence="4 6" id="KW-0339">Growth factor</keyword>
<dbReference type="InterPro" id="IPR001839">
    <property type="entry name" value="TGF-b_C"/>
</dbReference>
<dbReference type="Gene3D" id="2.10.90.10">
    <property type="entry name" value="Cystine-knot cytokines"/>
    <property type="match status" value="1"/>
</dbReference>
<name>A0A8T0F5U7_ARGBR</name>
<dbReference type="InterPro" id="IPR015615">
    <property type="entry name" value="TGF-beta-rel"/>
</dbReference>
<comment type="subcellular location">
    <subcellularLocation>
        <location evidence="1">Secreted</location>
    </subcellularLocation>
</comment>
<comment type="similarity">
    <text evidence="2 6">Belongs to the TGF-beta family.</text>
</comment>
<proteinExistence type="inferred from homology"/>
<evidence type="ECO:0000256" key="7">
    <source>
        <dbReference type="SAM" id="SignalP"/>
    </source>
</evidence>
<reference evidence="9" key="1">
    <citation type="journal article" date="2020" name="bioRxiv">
        <title>Chromosome-level reference genome of the European wasp spider Argiope bruennichi: a resource for studies on range expansion and evolutionary adaptation.</title>
        <authorList>
            <person name="Sheffer M.M."/>
            <person name="Hoppe A."/>
            <person name="Krehenwinkel H."/>
            <person name="Uhl G."/>
            <person name="Kuss A.W."/>
            <person name="Jensen L."/>
            <person name="Jensen C."/>
            <person name="Gillespie R.G."/>
            <person name="Hoff K.J."/>
            <person name="Prost S."/>
        </authorList>
    </citation>
    <scope>NUCLEOTIDE SEQUENCE</scope>
</reference>
<dbReference type="EMBL" id="JABXBU010000030">
    <property type="protein sequence ID" value="KAF8785688.1"/>
    <property type="molecule type" value="Genomic_DNA"/>
</dbReference>
<dbReference type="Proteomes" id="UP000807504">
    <property type="component" value="Unassembled WGS sequence"/>
</dbReference>
<keyword evidence="10" id="KW-1185">Reference proteome</keyword>
<evidence type="ECO:0000256" key="3">
    <source>
        <dbReference type="ARBA" id="ARBA00022525"/>
    </source>
</evidence>
<dbReference type="CDD" id="cd13752">
    <property type="entry name" value="TGF_beta_INHB"/>
    <property type="match status" value="1"/>
</dbReference>
<dbReference type="InterPro" id="IPR017948">
    <property type="entry name" value="TGFb_CS"/>
</dbReference>
<feature type="domain" description="TGF-beta family profile" evidence="8">
    <location>
        <begin position="246"/>
        <end position="364"/>
    </location>
</feature>
<dbReference type="InterPro" id="IPR029034">
    <property type="entry name" value="Cystine-knot_cytokine"/>
</dbReference>
<evidence type="ECO:0000256" key="6">
    <source>
        <dbReference type="RuleBase" id="RU000354"/>
    </source>
</evidence>
<keyword evidence="3" id="KW-0964">Secreted</keyword>
<dbReference type="GO" id="GO:0008083">
    <property type="term" value="F:growth factor activity"/>
    <property type="evidence" value="ECO:0007669"/>
    <property type="project" value="UniProtKB-KW"/>
</dbReference>
<feature type="signal peptide" evidence="7">
    <location>
        <begin position="1"/>
        <end position="21"/>
    </location>
</feature>
<dbReference type="GO" id="GO:0005615">
    <property type="term" value="C:extracellular space"/>
    <property type="evidence" value="ECO:0007669"/>
    <property type="project" value="TreeGrafter"/>
</dbReference>
<evidence type="ECO:0000256" key="5">
    <source>
        <dbReference type="ARBA" id="ARBA00023157"/>
    </source>
</evidence>
<evidence type="ECO:0000313" key="10">
    <source>
        <dbReference type="Proteomes" id="UP000807504"/>
    </source>
</evidence>
<protein>
    <submittedName>
        <fullName evidence="9">Inhibin beta C chain like protein</fullName>
    </submittedName>
</protein>
<dbReference type="PANTHER" id="PTHR11848">
    <property type="entry name" value="TGF-BETA FAMILY"/>
    <property type="match status" value="1"/>
</dbReference>
<dbReference type="Gene3D" id="2.60.120.970">
    <property type="match status" value="1"/>
</dbReference>
<dbReference type="PRINTS" id="PR00669">
    <property type="entry name" value="INHIBINA"/>
</dbReference>
<evidence type="ECO:0000313" key="9">
    <source>
        <dbReference type="EMBL" id="KAF8785688.1"/>
    </source>
</evidence>
<gene>
    <name evidence="9" type="ORF">HNY73_011201</name>
</gene>
<comment type="caution">
    <text evidence="9">The sequence shown here is derived from an EMBL/GenBank/DDBJ whole genome shotgun (WGS) entry which is preliminary data.</text>
</comment>
<evidence type="ECO:0000256" key="1">
    <source>
        <dbReference type="ARBA" id="ARBA00004613"/>
    </source>
</evidence>
<evidence type="ECO:0000256" key="4">
    <source>
        <dbReference type="ARBA" id="ARBA00023030"/>
    </source>
</evidence>
<dbReference type="Pfam" id="PF00019">
    <property type="entry name" value="TGF_beta"/>
    <property type="match status" value="1"/>
</dbReference>
<sequence length="364" mass="40872">MGAKVVIQFLLLSLVSWMTEMTPISVSENLEIPEITSNDIESFFISEKEESVKKHSLNNAVIEEVKARILSRLNLKEPPKSHPPIPALQSFDQESNSWNNEANASMNSNAKTEFLKSEIVPNTCFHETGRQCLRFHIQIPQHISNVNRSSAELWLYKKEGVTEYTLTHIIDDPLNNALQKAFFSVVNQTKSAGWTRLDITSLMGQVRANVLDFEVFSDSVDVPLEFGNDQNPLLVVLSNSVGENRRHKRHAAIDCEGESSSCCRKMVYISFKIIGWDDWIVQPEGYNANACIGSCKNRLDLTDKHHAHVILRLSKAGHNYSDIIDTVNCSPKSYSPLSIIYTDDKGLKVITNLPDMSVSECACS</sequence>
<dbReference type="GO" id="GO:0005125">
    <property type="term" value="F:cytokine activity"/>
    <property type="evidence" value="ECO:0007669"/>
    <property type="project" value="TreeGrafter"/>
</dbReference>
<dbReference type="AlphaFoldDB" id="A0A8T0F5U7"/>
<dbReference type="PROSITE" id="PS00250">
    <property type="entry name" value="TGF_BETA_1"/>
    <property type="match status" value="1"/>
</dbReference>
<dbReference type="PROSITE" id="PS51362">
    <property type="entry name" value="TGF_BETA_2"/>
    <property type="match status" value="1"/>
</dbReference>
<reference evidence="9" key="2">
    <citation type="submission" date="2020-06" db="EMBL/GenBank/DDBJ databases">
        <authorList>
            <person name="Sheffer M."/>
        </authorList>
    </citation>
    <scope>NUCLEOTIDE SEQUENCE</scope>
</reference>
<keyword evidence="7" id="KW-0732">Signal</keyword>
<organism evidence="9 10">
    <name type="scientific">Argiope bruennichi</name>
    <name type="common">Wasp spider</name>
    <name type="synonym">Aranea bruennichi</name>
    <dbReference type="NCBI Taxonomy" id="94029"/>
    <lineage>
        <taxon>Eukaryota</taxon>
        <taxon>Metazoa</taxon>
        <taxon>Ecdysozoa</taxon>
        <taxon>Arthropoda</taxon>
        <taxon>Chelicerata</taxon>
        <taxon>Arachnida</taxon>
        <taxon>Araneae</taxon>
        <taxon>Araneomorphae</taxon>
        <taxon>Entelegynae</taxon>
        <taxon>Araneoidea</taxon>
        <taxon>Araneidae</taxon>
        <taxon>Argiope</taxon>
    </lineage>
</organism>
<keyword evidence="5" id="KW-1015">Disulfide bond</keyword>
<evidence type="ECO:0000259" key="8">
    <source>
        <dbReference type="PROSITE" id="PS51362"/>
    </source>
</evidence>
<accession>A0A8T0F5U7</accession>
<dbReference type="PANTHER" id="PTHR11848:SF262">
    <property type="entry name" value="LD29161P"/>
    <property type="match status" value="1"/>
</dbReference>